<keyword evidence="2" id="KW-1185">Reference proteome</keyword>
<proteinExistence type="predicted"/>
<name>I4EIZ1_9BACT</name>
<dbReference type="Proteomes" id="UP000004221">
    <property type="component" value="Unassembled WGS sequence"/>
</dbReference>
<gene>
    <name evidence="1" type="ORF">NITHO_370025</name>
</gene>
<dbReference type="EMBL" id="CAGS01000301">
    <property type="protein sequence ID" value="CCF84653.1"/>
    <property type="molecule type" value="Genomic_DNA"/>
</dbReference>
<comment type="caution">
    <text evidence="1">The sequence shown here is derived from an EMBL/GenBank/DDBJ whole genome shotgun (WGS) entry which is preliminary data.</text>
</comment>
<organism evidence="1 2">
    <name type="scientific">Nitrolancea hollandica Lb</name>
    <dbReference type="NCBI Taxonomy" id="1129897"/>
    <lineage>
        <taxon>Bacteria</taxon>
        <taxon>Pseudomonadati</taxon>
        <taxon>Thermomicrobiota</taxon>
        <taxon>Thermomicrobia</taxon>
        <taxon>Sphaerobacterales</taxon>
        <taxon>Sphaerobacterineae</taxon>
        <taxon>Sphaerobacteraceae</taxon>
        <taxon>Nitrolancea</taxon>
    </lineage>
</organism>
<protein>
    <submittedName>
        <fullName evidence="1">Uncharacterized protein</fullName>
    </submittedName>
</protein>
<evidence type="ECO:0000313" key="2">
    <source>
        <dbReference type="Proteomes" id="UP000004221"/>
    </source>
</evidence>
<dbReference type="AlphaFoldDB" id="I4EIZ1"/>
<evidence type="ECO:0000313" key="1">
    <source>
        <dbReference type="EMBL" id="CCF84653.1"/>
    </source>
</evidence>
<reference evidence="1 2" key="1">
    <citation type="journal article" date="2012" name="ISME J.">
        <title>Nitrification expanded: discovery, physiology and genomics of a nitrite-oxidizing bacterium from the phylum Chloroflexi.</title>
        <authorList>
            <person name="Sorokin D.Y."/>
            <person name="Lucker S."/>
            <person name="Vejmelkova D."/>
            <person name="Kostrikina N.A."/>
            <person name="Kleerebezem R."/>
            <person name="Rijpstra W.I."/>
            <person name="Damste J.S."/>
            <person name="Le Paslier D."/>
            <person name="Muyzer G."/>
            <person name="Wagner M."/>
            <person name="van Loosdrecht M.C."/>
            <person name="Daims H."/>
        </authorList>
    </citation>
    <scope>NUCLEOTIDE SEQUENCE [LARGE SCALE GENOMIC DNA]</scope>
    <source>
        <strain evidence="2">none</strain>
    </source>
</reference>
<sequence length="62" mass="6691">MILLAGLVRDHDNTVSSCVLKNLDGEAEYPAPTAEFPRRVALEGEWLGKTQAHGISPCLDLA</sequence>
<accession>I4EIZ1</accession>